<reference evidence="2" key="1">
    <citation type="submission" date="2021-06" db="EMBL/GenBank/DDBJ databases">
        <authorList>
            <person name="Hodson N. C."/>
            <person name="Mongue J. A."/>
            <person name="Jaron S. K."/>
        </authorList>
    </citation>
    <scope>NUCLEOTIDE SEQUENCE</scope>
</reference>
<feature type="compositionally biased region" description="Polar residues" evidence="1">
    <location>
        <begin position="51"/>
        <end position="60"/>
    </location>
</feature>
<gene>
    <name evidence="2" type="ORF">AFUS01_LOCUS727</name>
</gene>
<accession>A0A8J2JH57</accession>
<name>A0A8J2JH57_9HEXA</name>
<protein>
    <submittedName>
        <fullName evidence="2">Uncharacterized protein</fullName>
    </submittedName>
</protein>
<proteinExistence type="predicted"/>
<feature type="region of interest" description="Disordered" evidence="1">
    <location>
        <begin position="39"/>
        <end position="60"/>
    </location>
</feature>
<feature type="non-terminal residue" evidence="2">
    <location>
        <position position="60"/>
    </location>
</feature>
<evidence type="ECO:0000256" key="1">
    <source>
        <dbReference type="SAM" id="MobiDB-lite"/>
    </source>
</evidence>
<comment type="caution">
    <text evidence="2">The sequence shown here is derived from an EMBL/GenBank/DDBJ whole genome shotgun (WGS) entry which is preliminary data.</text>
</comment>
<evidence type="ECO:0000313" key="2">
    <source>
        <dbReference type="EMBL" id="CAG7650547.1"/>
    </source>
</evidence>
<dbReference type="AlphaFoldDB" id="A0A8J2JH57"/>
<organism evidence="2 3">
    <name type="scientific">Allacma fusca</name>
    <dbReference type="NCBI Taxonomy" id="39272"/>
    <lineage>
        <taxon>Eukaryota</taxon>
        <taxon>Metazoa</taxon>
        <taxon>Ecdysozoa</taxon>
        <taxon>Arthropoda</taxon>
        <taxon>Hexapoda</taxon>
        <taxon>Collembola</taxon>
        <taxon>Symphypleona</taxon>
        <taxon>Sminthuridae</taxon>
        <taxon>Allacma</taxon>
    </lineage>
</organism>
<sequence length="60" mass="6617">PPAKKSKRIKKGDVISYLQQKQEIETGIKKEELLLKKSVVGNNSSKRETGNGFQDQASGT</sequence>
<dbReference type="EMBL" id="CAJVCH010003853">
    <property type="protein sequence ID" value="CAG7650547.1"/>
    <property type="molecule type" value="Genomic_DNA"/>
</dbReference>
<dbReference type="Proteomes" id="UP000708208">
    <property type="component" value="Unassembled WGS sequence"/>
</dbReference>
<evidence type="ECO:0000313" key="3">
    <source>
        <dbReference type="Proteomes" id="UP000708208"/>
    </source>
</evidence>
<keyword evidence="3" id="KW-1185">Reference proteome</keyword>